<comment type="catalytic activity">
    <reaction evidence="1">
        <text>[E2 ubiquitin-conjugating enzyme]-S-ubiquitinyl-L-cysteine + [acceptor protein]-L-lysine = [E2 ubiquitin-conjugating enzyme]-L-cysteine + [acceptor protein]-N(6)-ubiquitinyl-L-lysine.</text>
        <dbReference type="EC" id="2.3.2.31"/>
    </reaction>
</comment>
<proteinExistence type="predicted"/>
<organism evidence="10 11">
    <name type="scientific">Penicillium nalgiovense</name>
    <dbReference type="NCBI Taxonomy" id="60175"/>
    <lineage>
        <taxon>Eukaryota</taxon>
        <taxon>Fungi</taxon>
        <taxon>Dikarya</taxon>
        <taxon>Ascomycota</taxon>
        <taxon>Pezizomycotina</taxon>
        <taxon>Eurotiomycetes</taxon>
        <taxon>Eurotiomycetidae</taxon>
        <taxon>Eurotiales</taxon>
        <taxon>Aspergillaceae</taxon>
        <taxon>Penicillium</taxon>
    </lineage>
</organism>
<keyword evidence="5" id="KW-0677">Repeat</keyword>
<dbReference type="GO" id="GO:0008270">
    <property type="term" value="F:zinc ion binding"/>
    <property type="evidence" value="ECO:0007669"/>
    <property type="project" value="UniProtKB-KW"/>
</dbReference>
<dbReference type="AlphaFoldDB" id="A0A9W4HXS8"/>
<dbReference type="InterPro" id="IPR013083">
    <property type="entry name" value="Znf_RING/FYVE/PHD"/>
</dbReference>
<evidence type="ECO:0000256" key="6">
    <source>
        <dbReference type="ARBA" id="ARBA00022771"/>
    </source>
</evidence>
<evidence type="ECO:0000313" key="11">
    <source>
        <dbReference type="Proteomes" id="UP001153461"/>
    </source>
</evidence>
<dbReference type="EMBL" id="CAJVNV010000432">
    <property type="protein sequence ID" value="CAG8195465.1"/>
    <property type="molecule type" value="Genomic_DNA"/>
</dbReference>
<evidence type="ECO:0000256" key="8">
    <source>
        <dbReference type="ARBA" id="ARBA00022833"/>
    </source>
</evidence>
<evidence type="ECO:0000313" key="10">
    <source>
        <dbReference type="EMBL" id="CAG8195465.1"/>
    </source>
</evidence>
<dbReference type="PROSITE" id="PS51873">
    <property type="entry name" value="TRIAD"/>
    <property type="match status" value="1"/>
</dbReference>
<evidence type="ECO:0000256" key="4">
    <source>
        <dbReference type="ARBA" id="ARBA00022723"/>
    </source>
</evidence>
<dbReference type="GO" id="GO:0061630">
    <property type="term" value="F:ubiquitin protein ligase activity"/>
    <property type="evidence" value="ECO:0007669"/>
    <property type="project" value="UniProtKB-EC"/>
</dbReference>
<dbReference type="InterPro" id="IPR002867">
    <property type="entry name" value="IBR_dom"/>
</dbReference>
<evidence type="ECO:0000259" key="9">
    <source>
        <dbReference type="PROSITE" id="PS51873"/>
    </source>
</evidence>
<evidence type="ECO:0000256" key="5">
    <source>
        <dbReference type="ARBA" id="ARBA00022737"/>
    </source>
</evidence>
<protein>
    <recommendedName>
        <fullName evidence="2">RBR-type E3 ubiquitin transferase</fullName>
        <ecNumber evidence="2">2.3.2.31</ecNumber>
    </recommendedName>
</protein>
<name>A0A9W4HXS8_PENNA</name>
<dbReference type="InterPro" id="IPR031127">
    <property type="entry name" value="E3_UB_ligase_RBR"/>
</dbReference>
<dbReference type="Pfam" id="PF01485">
    <property type="entry name" value="IBR"/>
    <property type="match status" value="2"/>
</dbReference>
<dbReference type="Gene3D" id="1.20.120.1750">
    <property type="match status" value="1"/>
</dbReference>
<dbReference type="CDD" id="cd22584">
    <property type="entry name" value="Rcat_RBR_unk"/>
    <property type="match status" value="1"/>
</dbReference>
<dbReference type="OrthoDB" id="10009520at2759"/>
<keyword evidence="8" id="KW-0862">Zinc</keyword>
<dbReference type="Gene3D" id="3.30.40.10">
    <property type="entry name" value="Zinc/RING finger domain, C3HC4 (zinc finger)"/>
    <property type="match status" value="1"/>
</dbReference>
<comment type="caution">
    <text evidence="10">The sequence shown here is derived from an EMBL/GenBank/DDBJ whole genome shotgun (WGS) entry which is preliminary data.</text>
</comment>
<keyword evidence="7" id="KW-0833">Ubl conjugation pathway</keyword>
<accession>A0A9W4HXS8</accession>
<feature type="domain" description="RING-type" evidence="9">
    <location>
        <begin position="141"/>
        <end position="335"/>
    </location>
</feature>
<evidence type="ECO:0000256" key="2">
    <source>
        <dbReference type="ARBA" id="ARBA00012251"/>
    </source>
</evidence>
<evidence type="ECO:0000256" key="7">
    <source>
        <dbReference type="ARBA" id="ARBA00022786"/>
    </source>
</evidence>
<dbReference type="GO" id="GO:0016567">
    <property type="term" value="P:protein ubiquitination"/>
    <property type="evidence" value="ECO:0007669"/>
    <property type="project" value="InterPro"/>
</dbReference>
<sequence length="422" mass="48335">MEQDKDKRMILRLLLEDLNDLENRQKGKGTDLDVALASLRDDIRALQVSIEEETLALSTSTAVATDQKILAALQHEERVATQDHQFALALHNGTSTSDRIQNDTTPPDDNDAVSIVMGDLMSRVALKEDSALIHPPQKSSVMRKCASCFTKVDTIMFKGSCGHEFCRDCTRQMFLGAIKDEELYPPRCCGNVAPPGVALRILNYEELQRFCERALEWTAKDRLYCAEPKCSKFIPPFAIQNEHGTCPECHRQTHVICRSLTHPRVDCPMDESLHAVLALAEAENWKRCFNCRTMVELRHGCNHMTCRCGREFCYVCGLVWKSCECALWHENRLEEVAVQAVDEEAPANADIHVRRNLFHRIVDGLRRHEDNGCEHHRNSQWVWRNTGRLQCEVGNHYLPEYIFMCTGCRIRACNSCRRHRLR</sequence>
<gene>
    <name evidence="10" type="ORF">PNAL_LOCUS7340</name>
</gene>
<dbReference type="SUPFAM" id="SSF57850">
    <property type="entry name" value="RING/U-box"/>
    <property type="match status" value="1"/>
</dbReference>
<keyword evidence="6" id="KW-0863">Zinc-finger</keyword>
<evidence type="ECO:0000256" key="3">
    <source>
        <dbReference type="ARBA" id="ARBA00022679"/>
    </source>
</evidence>
<evidence type="ECO:0000256" key="1">
    <source>
        <dbReference type="ARBA" id="ARBA00001798"/>
    </source>
</evidence>
<dbReference type="Proteomes" id="UP001153461">
    <property type="component" value="Unassembled WGS sequence"/>
</dbReference>
<keyword evidence="3" id="KW-0808">Transferase</keyword>
<dbReference type="PANTHER" id="PTHR11685">
    <property type="entry name" value="RBR FAMILY RING FINGER AND IBR DOMAIN-CONTAINING"/>
    <property type="match status" value="1"/>
</dbReference>
<keyword evidence="4" id="KW-0479">Metal-binding</keyword>
<dbReference type="EC" id="2.3.2.31" evidence="2"/>
<reference evidence="10" key="1">
    <citation type="submission" date="2021-07" db="EMBL/GenBank/DDBJ databases">
        <authorList>
            <person name="Branca A.L. A."/>
        </authorList>
    </citation>
    <scope>NUCLEOTIDE SEQUENCE</scope>
</reference>
<dbReference type="InterPro" id="IPR044066">
    <property type="entry name" value="TRIAD_supradom"/>
</dbReference>